<evidence type="ECO:0000313" key="3">
    <source>
        <dbReference type="EMBL" id="PIL34451.1"/>
    </source>
</evidence>
<accession>A0A2G8SL14</accession>
<feature type="compositionally biased region" description="Basic and acidic residues" evidence="1">
    <location>
        <begin position="230"/>
        <end position="250"/>
    </location>
</feature>
<evidence type="ECO:0000259" key="2">
    <source>
        <dbReference type="Pfam" id="PF24840"/>
    </source>
</evidence>
<dbReference type="Proteomes" id="UP000230002">
    <property type="component" value="Unassembled WGS sequence"/>
</dbReference>
<reference evidence="3 4" key="1">
    <citation type="journal article" date="2015" name="Sci. Rep.">
        <title>Chromosome-level genome map provides insights into diverse defense mechanisms in the medicinal fungus Ganoderma sinense.</title>
        <authorList>
            <person name="Zhu Y."/>
            <person name="Xu J."/>
            <person name="Sun C."/>
            <person name="Zhou S."/>
            <person name="Xu H."/>
            <person name="Nelson D.R."/>
            <person name="Qian J."/>
            <person name="Song J."/>
            <person name="Luo H."/>
            <person name="Xiang L."/>
            <person name="Li Y."/>
            <person name="Xu Z."/>
            <person name="Ji A."/>
            <person name="Wang L."/>
            <person name="Lu S."/>
            <person name="Hayward A."/>
            <person name="Sun W."/>
            <person name="Li X."/>
            <person name="Schwartz D.C."/>
            <person name="Wang Y."/>
            <person name="Chen S."/>
        </authorList>
    </citation>
    <scope>NUCLEOTIDE SEQUENCE [LARGE SCALE GENOMIC DNA]</scope>
    <source>
        <strain evidence="3 4">ZZ0214-1</strain>
    </source>
</reference>
<evidence type="ECO:0000256" key="1">
    <source>
        <dbReference type="SAM" id="MobiDB-lite"/>
    </source>
</evidence>
<dbReference type="InterPro" id="IPR057514">
    <property type="entry name" value="NTF2_SigF"/>
</dbReference>
<gene>
    <name evidence="3" type="ORF">GSI_03227</name>
</gene>
<protein>
    <recommendedName>
        <fullName evidence="2">SigF-like NTF2-like domain-containing protein</fullName>
    </recommendedName>
</protein>
<keyword evidence="4" id="KW-1185">Reference proteome</keyword>
<dbReference type="Pfam" id="PF24840">
    <property type="entry name" value="NTF2_SigF"/>
    <property type="match status" value="1"/>
</dbReference>
<dbReference type="PANTHER" id="PTHR35393">
    <property type="entry name" value="CHROMOSOME 1, WHOLE GENOME SHOTGUN SEQUENCE"/>
    <property type="match status" value="1"/>
</dbReference>
<dbReference type="EMBL" id="AYKW01000005">
    <property type="protein sequence ID" value="PIL34451.1"/>
    <property type="molecule type" value="Genomic_DNA"/>
</dbReference>
<dbReference type="PANTHER" id="PTHR35393:SF1">
    <property type="entry name" value="SNOAL-LIKE DOMAIN-CONTAINING PROTEIN"/>
    <property type="match status" value="1"/>
</dbReference>
<feature type="compositionally biased region" description="Basic and acidic residues" evidence="1">
    <location>
        <begin position="187"/>
        <end position="204"/>
    </location>
</feature>
<dbReference type="InterPro" id="IPR032710">
    <property type="entry name" value="NTF2-like_dom_sf"/>
</dbReference>
<sequence>MEHPEREIARVVHLLTTSTDPEVQKQAVEKYYAPDVQFRHPMCEANDRKSLLAIYQWYRIMSPSHTLDVGSVTYNRDKHEVFLDMTQTFHLRWSPLSPGPARLMTHLTLRPEKDKASDKTLYLITRHEDFYQQADLAMLVAPPLAPLVHTALSVSTLACRALAFGFSNVLGYWRVPPAPLTGSGGTEGERRGEGEHEHETEGEKGAAGGGAGGKGHGGGGDQWEPAEEAEEKRPGGYADAAREAVGEMQDKGLNAI</sequence>
<dbReference type="AlphaFoldDB" id="A0A2G8SL14"/>
<evidence type="ECO:0000313" key="4">
    <source>
        <dbReference type="Proteomes" id="UP000230002"/>
    </source>
</evidence>
<name>A0A2G8SL14_9APHY</name>
<dbReference type="SUPFAM" id="SSF54427">
    <property type="entry name" value="NTF2-like"/>
    <property type="match status" value="1"/>
</dbReference>
<dbReference type="OrthoDB" id="2344312at2759"/>
<comment type="caution">
    <text evidence="3">The sequence shown here is derived from an EMBL/GenBank/DDBJ whole genome shotgun (WGS) entry which is preliminary data.</text>
</comment>
<proteinExistence type="predicted"/>
<feature type="compositionally biased region" description="Gly residues" evidence="1">
    <location>
        <begin position="205"/>
        <end position="221"/>
    </location>
</feature>
<organism evidence="3 4">
    <name type="scientific">Ganoderma sinense ZZ0214-1</name>
    <dbReference type="NCBI Taxonomy" id="1077348"/>
    <lineage>
        <taxon>Eukaryota</taxon>
        <taxon>Fungi</taxon>
        <taxon>Dikarya</taxon>
        <taxon>Basidiomycota</taxon>
        <taxon>Agaricomycotina</taxon>
        <taxon>Agaricomycetes</taxon>
        <taxon>Polyporales</taxon>
        <taxon>Polyporaceae</taxon>
        <taxon>Ganoderma</taxon>
    </lineage>
</organism>
<feature type="domain" description="SigF-like NTF2-like" evidence="2">
    <location>
        <begin position="1"/>
        <end position="165"/>
    </location>
</feature>
<feature type="region of interest" description="Disordered" evidence="1">
    <location>
        <begin position="177"/>
        <end position="256"/>
    </location>
</feature>
<dbReference type="STRING" id="1077348.A0A2G8SL14"/>